<keyword evidence="2 4" id="KW-0813">Transport</keyword>
<feature type="signal peptide" evidence="5">
    <location>
        <begin position="1"/>
        <end position="21"/>
    </location>
</feature>
<evidence type="ECO:0000256" key="4">
    <source>
        <dbReference type="RuleBase" id="RU000628"/>
    </source>
</evidence>
<dbReference type="InterPro" id="IPR000528">
    <property type="entry name" value="Plant_nsLTP"/>
</dbReference>
<dbReference type="SUPFAM" id="SSF47699">
    <property type="entry name" value="Bifunctional inhibitor/lipid-transfer protein/seed storage 2S albumin"/>
    <property type="match status" value="1"/>
</dbReference>
<comment type="similarity">
    <text evidence="1 4">Belongs to the plant LTP family.</text>
</comment>
<proteinExistence type="inferred from homology"/>
<dbReference type="SMART" id="SM00499">
    <property type="entry name" value="AAI"/>
    <property type="match status" value="1"/>
</dbReference>
<name>A0AAD4P7S1_PERFH</name>
<accession>A0AAD4P7S1</accession>
<keyword evidence="3 4" id="KW-0446">Lipid-binding</keyword>
<evidence type="ECO:0000256" key="1">
    <source>
        <dbReference type="ARBA" id="ARBA00009748"/>
    </source>
</evidence>
<dbReference type="AlphaFoldDB" id="A0AAD4P7S1"/>
<dbReference type="InterPro" id="IPR016140">
    <property type="entry name" value="Bifunc_inhib/LTP/seed_store"/>
</dbReference>
<evidence type="ECO:0000256" key="5">
    <source>
        <dbReference type="SAM" id="SignalP"/>
    </source>
</evidence>
<dbReference type="GO" id="GO:0006869">
    <property type="term" value="P:lipid transport"/>
    <property type="evidence" value="ECO:0007669"/>
    <property type="project" value="InterPro"/>
</dbReference>
<dbReference type="Pfam" id="PF00234">
    <property type="entry name" value="Tryp_alpha_amyl"/>
    <property type="match status" value="1"/>
</dbReference>
<dbReference type="InterPro" id="IPR036312">
    <property type="entry name" value="Bifun_inhib/LTP/seed_sf"/>
</dbReference>
<dbReference type="EMBL" id="SDAM02000101">
    <property type="protein sequence ID" value="KAH6830109.1"/>
    <property type="molecule type" value="Genomic_DNA"/>
</dbReference>
<feature type="chain" id="PRO_5042052024" description="Non-specific lipid-transfer protein" evidence="5">
    <location>
        <begin position="22"/>
        <end position="121"/>
    </location>
</feature>
<comment type="function">
    <text evidence="4">Plant non-specific lipid-transfer proteins transfer phospholipids as well as galactolipids across membranes. May play a role in wax or cutin deposition in the cell walls of expanding epidermal cells and certain secretory tissues.</text>
</comment>
<keyword evidence="5" id="KW-0732">Signal</keyword>
<evidence type="ECO:0000313" key="8">
    <source>
        <dbReference type="Proteomes" id="UP001190926"/>
    </source>
</evidence>
<keyword evidence="8" id="KW-1185">Reference proteome</keyword>
<feature type="domain" description="Bifunctional inhibitor/plant lipid transfer protein/seed storage helical" evidence="6">
    <location>
        <begin position="25"/>
        <end position="108"/>
    </location>
</feature>
<dbReference type="GO" id="GO:0008289">
    <property type="term" value="F:lipid binding"/>
    <property type="evidence" value="ECO:0007669"/>
    <property type="project" value="UniProtKB-KW"/>
</dbReference>
<dbReference type="Gene3D" id="1.10.110.10">
    <property type="entry name" value="Plant lipid-transfer and hydrophobic proteins"/>
    <property type="match status" value="1"/>
</dbReference>
<dbReference type="PANTHER" id="PTHR33076">
    <property type="entry name" value="NON-SPECIFIC LIPID-TRANSFER PROTEIN 2-RELATED"/>
    <property type="match status" value="1"/>
</dbReference>
<dbReference type="Proteomes" id="UP001190926">
    <property type="component" value="Unassembled WGS sequence"/>
</dbReference>
<organism evidence="7 8">
    <name type="scientific">Perilla frutescens var. hirtella</name>
    <name type="common">Perilla citriodora</name>
    <name type="synonym">Perilla setoyensis</name>
    <dbReference type="NCBI Taxonomy" id="608512"/>
    <lineage>
        <taxon>Eukaryota</taxon>
        <taxon>Viridiplantae</taxon>
        <taxon>Streptophyta</taxon>
        <taxon>Embryophyta</taxon>
        <taxon>Tracheophyta</taxon>
        <taxon>Spermatophyta</taxon>
        <taxon>Magnoliopsida</taxon>
        <taxon>eudicotyledons</taxon>
        <taxon>Gunneridae</taxon>
        <taxon>Pentapetalae</taxon>
        <taxon>asterids</taxon>
        <taxon>lamiids</taxon>
        <taxon>Lamiales</taxon>
        <taxon>Lamiaceae</taxon>
        <taxon>Nepetoideae</taxon>
        <taxon>Elsholtzieae</taxon>
        <taxon>Perilla</taxon>
    </lineage>
</organism>
<evidence type="ECO:0000259" key="6">
    <source>
        <dbReference type="SMART" id="SM00499"/>
    </source>
</evidence>
<evidence type="ECO:0000256" key="3">
    <source>
        <dbReference type="ARBA" id="ARBA00023121"/>
    </source>
</evidence>
<sequence length="121" mass="12992">MSRLFYSIAILLLFVSKSVVSVPSCPDVIKNVAPCLSYLQGKSASPQCCAGVKGLSGMAKNQQDRMAICECVKQALSSYAYDPKRIPLLPKECGADVVLPPVDKNYDCSKAQLAEDGAMIM</sequence>
<gene>
    <name evidence="7" type="ORF">C2S53_010647</name>
</gene>
<protein>
    <recommendedName>
        <fullName evidence="4">Non-specific lipid-transfer protein</fullName>
    </recommendedName>
</protein>
<evidence type="ECO:0000256" key="2">
    <source>
        <dbReference type="ARBA" id="ARBA00022448"/>
    </source>
</evidence>
<dbReference type="PRINTS" id="PR00382">
    <property type="entry name" value="LIPIDTRNSFER"/>
</dbReference>
<evidence type="ECO:0000313" key="7">
    <source>
        <dbReference type="EMBL" id="KAH6830109.1"/>
    </source>
</evidence>
<comment type="caution">
    <text evidence="7">The sequence shown here is derived from an EMBL/GenBank/DDBJ whole genome shotgun (WGS) entry which is preliminary data.</text>
</comment>
<reference evidence="7 8" key="1">
    <citation type="journal article" date="2021" name="Nat. Commun.">
        <title>Incipient diploidization of the medicinal plant Perilla within 10,000 years.</title>
        <authorList>
            <person name="Zhang Y."/>
            <person name="Shen Q."/>
            <person name="Leng L."/>
            <person name="Zhang D."/>
            <person name="Chen S."/>
            <person name="Shi Y."/>
            <person name="Ning Z."/>
            <person name="Chen S."/>
        </authorList>
    </citation>
    <scope>NUCLEOTIDE SEQUENCE [LARGE SCALE GENOMIC DNA]</scope>
    <source>
        <strain evidence="8">cv. PC099</strain>
    </source>
</reference>
<dbReference type="CDD" id="cd01960">
    <property type="entry name" value="nsLTP1"/>
    <property type="match status" value="1"/>
</dbReference>